<dbReference type="Gene3D" id="1.10.10.10">
    <property type="entry name" value="Winged helix-like DNA-binding domain superfamily/Winged helix DNA-binding domain"/>
    <property type="match status" value="1"/>
</dbReference>
<protein>
    <submittedName>
        <fullName evidence="5">MarR family winged helix-turn-helix transcriptional regulator</fullName>
    </submittedName>
</protein>
<dbReference type="Proteomes" id="UP001629953">
    <property type="component" value="Unassembled WGS sequence"/>
</dbReference>
<dbReference type="EMBL" id="JBEQCT010000007">
    <property type="protein sequence ID" value="MFM2486218.1"/>
    <property type="molecule type" value="Genomic_DNA"/>
</dbReference>
<dbReference type="InterPro" id="IPR036388">
    <property type="entry name" value="WH-like_DNA-bd_sf"/>
</dbReference>
<dbReference type="InterPro" id="IPR036390">
    <property type="entry name" value="WH_DNA-bd_sf"/>
</dbReference>
<accession>A0ABW9GAI7</accession>
<dbReference type="SUPFAM" id="SSF46785">
    <property type="entry name" value="Winged helix' DNA-binding domain"/>
    <property type="match status" value="1"/>
</dbReference>
<dbReference type="Pfam" id="PF01047">
    <property type="entry name" value="MarR"/>
    <property type="match status" value="1"/>
</dbReference>
<keyword evidence="3" id="KW-0804">Transcription</keyword>
<dbReference type="PRINTS" id="PR00598">
    <property type="entry name" value="HTHMARR"/>
</dbReference>
<keyword evidence="2" id="KW-0238">DNA-binding</keyword>
<reference evidence="5 6" key="1">
    <citation type="journal article" date="2013" name="Int. J. Syst. Evol. Microbiol.">
        <title>Celerinatantimonas yamalensis sp. nov., a cold-adapted diazotrophic bacterium from a cold permafrost brine.</title>
        <authorList>
            <person name="Shcherbakova V."/>
            <person name="Chuvilskaya N."/>
            <person name="Rivkina E."/>
            <person name="Demidov N."/>
            <person name="Uchaeva V."/>
            <person name="Suetin S."/>
            <person name="Suzina N."/>
            <person name="Gilichinsky D."/>
        </authorList>
    </citation>
    <scope>NUCLEOTIDE SEQUENCE [LARGE SCALE GENOMIC DNA]</scope>
    <source>
        <strain evidence="5 6">C7</strain>
    </source>
</reference>
<evidence type="ECO:0000313" key="6">
    <source>
        <dbReference type="Proteomes" id="UP001629953"/>
    </source>
</evidence>
<evidence type="ECO:0000256" key="3">
    <source>
        <dbReference type="ARBA" id="ARBA00023163"/>
    </source>
</evidence>
<sequence>MKSVKNTHISAQLRVLHSAVLDIVGVMNRPQRDELLLKAAGLTLERALFPLLVLVGKYGPIGIVEMAELIGRDYTTVSRQVARLEELNLVARQVNAKDRRIKEALVTDKGRAMTDRIDEARDRISSAIFANWEEADLDQLTLLIRRFADAIMKTPEVPEAAYTATSPEPPAHTG</sequence>
<keyword evidence="1" id="KW-0805">Transcription regulation</keyword>
<keyword evidence="6" id="KW-1185">Reference proteome</keyword>
<name>A0ABW9GAI7_9GAMM</name>
<gene>
    <name evidence="5" type="ORF">ABUE30_14310</name>
</gene>
<dbReference type="RefSeq" id="WP_408624502.1">
    <property type="nucleotide sequence ID" value="NZ_JBEQCT010000007.1"/>
</dbReference>
<evidence type="ECO:0000313" key="5">
    <source>
        <dbReference type="EMBL" id="MFM2486218.1"/>
    </source>
</evidence>
<proteinExistence type="predicted"/>
<evidence type="ECO:0000256" key="2">
    <source>
        <dbReference type="ARBA" id="ARBA00023125"/>
    </source>
</evidence>
<evidence type="ECO:0000256" key="1">
    <source>
        <dbReference type="ARBA" id="ARBA00023015"/>
    </source>
</evidence>
<dbReference type="InterPro" id="IPR000835">
    <property type="entry name" value="HTH_MarR-typ"/>
</dbReference>
<evidence type="ECO:0000259" key="4">
    <source>
        <dbReference type="PROSITE" id="PS50995"/>
    </source>
</evidence>
<organism evidence="5 6">
    <name type="scientific">Celerinatantimonas yamalensis</name>
    <dbReference type="NCBI Taxonomy" id="559956"/>
    <lineage>
        <taxon>Bacteria</taxon>
        <taxon>Pseudomonadati</taxon>
        <taxon>Pseudomonadota</taxon>
        <taxon>Gammaproteobacteria</taxon>
        <taxon>Celerinatantimonadaceae</taxon>
        <taxon>Celerinatantimonas</taxon>
    </lineage>
</organism>
<dbReference type="SMART" id="SM00347">
    <property type="entry name" value="HTH_MARR"/>
    <property type="match status" value="1"/>
</dbReference>
<feature type="domain" description="HTH marR-type" evidence="4">
    <location>
        <begin position="17"/>
        <end position="149"/>
    </location>
</feature>
<dbReference type="PANTHER" id="PTHR42756">
    <property type="entry name" value="TRANSCRIPTIONAL REGULATOR, MARR"/>
    <property type="match status" value="1"/>
</dbReference>
<dbReference type="PANTHER" id="PTHR42756:SF1">
    <property type="entry name" value="TRANSCRIPTIONAL REPRESSOR OF EMRAB OPERON"/>
    <property type="match status" value="1"/>
</dbReference>
<comment type="caution">
    <text evidence="5">The sequence shown here is derived from an EMBL/GenBank/DDBJ whole genome shotgun (WGS) entry which is preliminary data.</text>
</comment>
<dbReference type="PROSITE" id="PS50995">
    <property type="entry name" value="HTH_MARR_2"/>
    <property type="match status" value="1"/>
</dbReference>